<accession>A0A256GT90</accession>
<feature type="chain" id="PRO_5044571465" evidence="1">
    <location>
        <begin position="28"/>
        <end position="112"/>
    </location>
</feature>
<sequence length="112" mass="11618">MIGSFARHVLGAAAALCLGLVASSALAQAIDDDGTCPELAQKMSKIYFGFPEIVDGSIERFASWKASCAAKAPAGQGNVVALCQGKLQGEGNVFFWIKAAVEAESSGYEICD</sequence>
<comment type="caution">
    <text evidence="3">The sequence shown here is derived from an EMBL/GenBank/DDBJ whole genome shotgun (WGS) entry which is preliminary data.</text>
</comment>
<organism evidence="3 4">
    <name type="scientific">Brucella pseudogrignonensis</name>
    <dbReference type="NCBI Taxonomy" id="419475"/>
    <lineage>
        <taxon>Bacteria</taxon>
        <taxon>Pseudomonadati</taxon>
        <taxon>Pseudomonadota</taxon>
        <taxon>Alphaproteobacteria</taxon>
        <taxon>Hyphomicrobiales</taxon>
        <taxon>Brucellaceae</taxon>
        <taxon>Brucella/Ochrobactrum group</taxon>
        <taxon>Brucella</taxon>
    </lineage>
</organism>
<dbReference type="AlphaFoldDB" id="A0A256GT90"/>
<feature type="signal peptide" evidence="1">
    <location>
        <begin position="1"/>
        <end position="27"/>
    </location>
</feature>
<evidence type="ECO:0000313" key="5">
    <source>
        <dbReference type="Proteomes" id="UP000526233"/>
    </source>
</evidence>
<name>A0A256GT90_9HYPH</name>
<dbReference type="Proteomes" id="UP000216188">
    <property type="component" value="Unassembled WGS sequence"/>
</dbReference>
<protein>
    <submittedName>
        <fullName evidence="3">Uncharacterized protein</fullName>
    </submittedName>
</protein>
<dbReference type="STRING" id="419475.A8A54_05905"/>
<dbReference type="Proteomes" id="UP000526233">
    <property type="component" value="Unassembled WGS sequence"/>
</dbReference>
<reference evidence="3 4" key="1">
    <citation type="submission" date="2017-07" db="EMBL/GenBank/DDBJ databases">
        <title>Phylogenetic study on the rhizospheric bacterium Ochrobactrum sp. A44.</title>
        <authorList>
            <person name="Krzyzanowska D.M."/>
            <person name="Ossowicki A."/>
            <person name="Rajewska M."/>
            <person name="Maciag T."/>
            <person name="Kaczynski Z."/>
            <person name="Czerwicka M."/>
            <person name="Jafra S."/>
        </authorList>
    </citation>
    <scope>NUCLEOTIDE SEQUENCE [LARGE SCALE GENOMIC DNA]</scope>
    <source>
        <strain evidence="3 4">CCUG 30717</strain>
    </source>
</reference>
<proteinExistence type="predicted"/>
<reference evidence="2 5" key="2">
    <citation type="submission" date="2018-11" db="EMBL/GenBank/DDBJ databases">
        <title>Genome sequencing and analysis.</title>
        <authorList>
            <person name="Huang Y.-T."/>
        </authorList>
    </citation>
    <scope>NUCLEOTIDE SEQUENCE [LARGE SCALE GENOMIC DNA]</scope>
    <source>
        <strain evidence="2 5">SHIN</strain>
    </source>
</reference>
<gene>
    <name evidence="3" type="ORF">CEV34_0296</name>
    <name evidence="2" type="ORF">EHE22_17905</name>
</gene>
<dbReference type="EMBL" id="NNRM01000006">
    <property type="protein sequence ID" value="OYR29976.1"/>
    <property type="molecule type" value="Genomic_DNA"/>
</dbReference>
<dbReference type="RefSeq" id="WP_007875461.1">
    <property type="nucleotide sequence ID" value="NZ_CAXURC020000001.1"/>
</dbReference>
<evidence type="ECO:0000256" key="1">
    <source>
        <dbReference type="SAM" id="SignalP"/>
    </source>
</evidence>
<evidence type="ECO:0000313" key="4">
    <source>
        <dbReference type="Proteomes" id="UP000216188"/>
    </source>
</evidence>
<keyword evidence="4" id="KW-1185">Reference proteome</keyword>
<evidence type="ECO:0000313" key="3">
    <source>
        <dbReference type="EMBL" id="OYR29976.1"/>
    </source>
</evidence>
<dbReference type="EMBL" id="PKQI01000003">
    <property type="protein sequence ID" value="NNV22291.1"/>
    <property type="molecule type" value="Genomic_DNA"/>
</dbReference>
<evidence type="ECO:0000313" key="2">
    <source>
        <dbReference type="EMBL" id="NNV22291.1"/>
    </source>
</evidence>
<keyword evidence="1" id="KW-0732">Signal</keyword>